<name>A0A5K3FP27_MESCO</name>
<reference evidence="2" key="1">
    <citation type="submission" date="2019-11" db="UniProtKB">
        <authorList>
            <consortium name="WormBaseParasite"/>
        </authorList>
    </citation>
    <scope>IDENTIFICATION</scope>
</reference>
<feature type="region of interest" description="Disordered" evidence="1">
    <location>
        <begin position="126"/>
        <end position="145"/>
    </location>
</feature>
<feature type="region of interest" description="Disordered" evidence="1">
    <location>
        <begin position="1"/>
        <end position="46"/>
    </location>
</feature>
<evidence type="ECO:0000256" key="1">
    <source>
        <dbReference type="SAM" id="MobiDB-lite"/>
    </source>
</evidence>
<feature type="compositionally biased region" description="Basic and acidic residues" evidence="1">
    <location>
        <begin position="86"/>
        <end position="101"/>
    </location>
</feature>
<proteinExistence type="predicted"/>
<organism evidence="2">
    <name type="scientific">Mesocestoides corti</name>
    <name type="common">Flatworm</name>
    <dbReference type="NCBI Taxonomy" id="53468"/>
    <lineage>
        <taxon>Eukaryota</taxon>
        <taxon>Metazoa</taxon>
        <taxon>Spiralia</taxon>
        <taxon>Lophotrochozoa</taxon>
        <taxon>Platyhelminthes</taxon>
        <taxon>Cestoda</taxon>
        <taxon>Eucestoda</taxon>
        <taxon>Cyclophyllidea</taxon>
        <taxon>Mesocestoididae</taxon>
        <taxon>Mesocestoides</taxon>
    </lineage>
</organism>
<feature type="region of interest" description="Disordered" evidence="1">
    <location>
        <begin position="169"/>
        <end position="209"/>
    </location>
</feature>
<accession>A0A5K3FP27</accession>
<dbReference type="AlphaFoldDB" id="A0A5K3FP27"/>
<feature type="compositionally biased region" description="Basic and acidic residues" evidence="1">
    <location>
        <begin position="134"/>
        <end position="143"/>
    </location>
</feature>
<feature type="region of interest" description="Disordered" evidence="1">
    <location>
        <begin position="82"/>
        <end position="101"/>
    </location>
</feature>
<protein>
    <submittedName>
        <fullName evidence="2">Uncharacterized protein</fullName>
    </submittedName>
</protein>
<evidence type="ECO:0000313" key="2">
    <source>
        <dbReference type="WBParaSite" id="MCU_009891-RA"/>
    </source>
</evidence>
<dbReference type="WBParaSite" id="MCU_009891-RA">
    <property type="protein sequence ID" value="MCU_009891-RA"/>
    <property type="gene ID" value="MCU_009891"/>
</dbReference>
<sequence>MKQPKRFKAGSRTDVRKSSQCVLKNNDSRKRRKKTHSSPLVDVDRTNIISPLSNDVDESDGCVRRSQRLRRKSLLCGLNSTSQPKCDVHTSASDRDDEKKLTDSPFNYCLPSSGELVGTVSNEQDYITSSNSSENKENERQEPPEWLLRPYVAPALRGLETIEEVVTPVSHEAPSTGPKYVSSRRRRDGGGGTRCFKPPPRPLPQQPSAAPLRMQSFNDAAVIEEICSNPTSDLAKFHLAAAQTRVRRQRAMLRKIKRRPGDVVTISEETERRFQTFILAAALGDDDDD</sequence>